<dbReference type="EMBL" id="BBNQ01000003">
    <property type="protein sequence ID" value="GAL61606.1"/>
    <property type="molecule type" value="Genomic_DNA"/>
</dbReference>
<accession>A0A090V9Y8</accession>
<sequence length="153" mass="17673">MNIIDSLFGQKKTFKHPVIGVLKSQRIRGGNPAKSYTWHGNIFLKNQLLETTIILEGNNTSPFPNHLDFISQLVTNWENEYLPKIENKINASGIDNIAKYSNWKNEFYLSAIYPMHDKSSEFELTLEPIDKKKTDSLGIEIKNNIITKIEKYE</sequence>
<proteinExistence type="predicted"/>
<dbReference type="RefSeq" id="WP_042503488.1">
    <property type="nucleotide sequence ID" value="NZ_BBNQ01000003.1"/>
</dbReference>
<dbReference type="Proteomes" id="UP000294824">
    <property type="component" value="Unassembled WGS sequence"/>
</dbReference>
<dbReference type="AlphaFoldDB" id="A0A090V9Y8"/>
<dbReference type="EMBL" id="SORL01000007">
    <property type="protein sequence ID" value="TDY63912.1"/>
    <property type="molecule type" value="Genomic_DNA"/>
</dbReference>
<reference evidence="1 3" key="1">
    <citation type="journal article" date="2014" name="Genome Announc.">
        <title>Draft Genome Sequences of Marine Flavobacterium Algibacter lectus Strains SS8 and NR4.</title>
        <authorList>
            <person name="Takatani N."/>
            <person name="Nakanishi M."/>
            <person name="Meirelles P."/>
            <person name="Mino S."/>
            <person name="Suda W."/>
            <person name="Oshima K."/>
            <person name="Hattori M."/>
            <person name="Ohkuma M."/>
            <person name="Hosokawa M."/>
            <person name="Miyashita K."/>
            <person name="Thompson F.L."/>
            <person name="Niwa A."/>
            <person name="Sawabe T."/>
            <person name="Sawabe T."/>
        </authorList>
    </citation>
    <scope>NUCLEOTIDE SEQUENCE [LARGE SCALE GENOMIC DNA]</scope>
    <source>
        <strain evidence="1 3">JCM 19300</strain>
    </source>
</reference>
<gene>
    <name evidence="2" type="ORF">DFQ06_0808</name>
    <name evidence="1" type="ORF">JCM19300_1429</name>
</gene>
<dbReference type="Proteomes" id="UP000029644">
    <property type="component" value="Unassembled WGS sequence"/>
</dbReference>
<reference evidence="2 4" key="2">
    <citation type="submission" date="2019-03" db="EMBL/GenBank/DDBJ databases">
        <title>Genomic Encyclopedia of Type Strains, Phase III (KMG-III): the genomes of soil and plant-associated and newly described type strains.</title>
        <authorList>
            <person name="Whitman W."/>
        </authorList>
    </citation>
    <scope>NUCLEOTIDE SEQUENCE [LARGE SCALE GENOMIC DNA]</scope>
    <source>
        <strain evidence="2 4">CECT 8301</strain>
    </source>
</reference>
<evidence type="ECO:0000313" key="1">
    <source>
        <dbReference type="EMBL" id="GAL61606.1"/>
    </source>
</evidence>
<protein>
    <submittedName>
        <fullName evidence="1">Uncharacterized protein</fullName>
    </submittedName>
</protein>
<name>A0A090V9Y8_9FLAO</name>
<dbReference type="OrthoDB" id="1442665at2"/>
<evidence type="ECO:0000313" key="3">
    <source>
        <dbReference type="Proteomes" id="UP000029644"/>
    </source>
</evidence>
<accession>A0A4R8MHQ4</accession>
<evidence type="ECO:0000313" key="4">
    <source>
        <dbReference type="Proteomes" id="UP000294824"/>
    </source>
</evidence>
<comment type="caution">
    <text evidence="1">The sequence shown here is derived from an EMBL/GenBank/DDBJ whole genome shotgun (WGS) entry which is preliminary data.</text>
</comment>
<organism evidence="1 3">
    <name type="scientific">Algibacter lectus</name>
    <dbReference type="NCBI Taxonomy" id="221126"/>
    <lineage>
        <taxon>Bacteria</taxon>
        <taxon>Pseudomonadati</taxon>
        <taxon>Bacteroidota</taxon>
        <taxon>Flavobacteriia</taxon>
        <taxon>Flavobacteriales</taxon>
        <taxon>Flavobacteriaceae</taxon>
        <taxon>Algibacter</taxon>
    </lineage>
</organism>
<keyword evidence="4" id="KW-1185">Reference proteome</keyword>
<evidence type="ECO:0000313" key="2">
    <source>
        <dbReference type="EMBL" id="TDY63912.1"/>
    </source>
</evidence>